<dbReference type="CDD" id="cd04878">
    <property type="entry name" value="ACT_AHAS"/>
    <property type="match status" value="1"/>
</dbReference>
<feature type="domain" description="ACT" evidence="9">
    <location>
        <begin position="5"/>
        <end position="79"/>
    </location>
</feature>
<dbReference type="Gene3D" id="3.30.70.1150">
    <property type="entry name" value="ACT-like. Chain A, domain 2"/>
    <property type="match status" value="1"/>
</dbReference>
<dbReference type="GO" id="GO:0005829">
    <property type="term" value="C:cytosol"/>
    <property type="evidence" value="ECO:0007669"/>
    <property type="project" value="TreeGrafter"/>
</dbReference>
<comment type="caution">
    <text evidence="10">The sequence shown here is derived from an EMBL/GenBank/DDBJ whole genome shotgun (WGS) entry which is preliminary data.</text>
</comment>
<dbReference type="GO" id="GO:0009099">
    <property type="term" value="P:L-valine biosynthetic process"/>
    <property type="evidence" value="ECO:0007669"/>
    <property type="project" value="UniProtKB-UniRule"/>
</dbReference>
<dbReference type="EMBL" id="VUNI01000008">
    <property type="protein sequence ID" value="MST74651.1"/>
    <property type="molecule type" value="Genomic_DNA"/>
</dbReference>
<dbReference type="GO" id="GO:1990610">
    <property type="term" value="F:acetolactate synthase regulator activity"/>
    <property type="evidence" value="ECO:0007669"/>
    <property type="project" value="UniProtKB-UniRule"/>
</dbReference>
<dbReference type="AlphaFoldDB" id="A0A6L5YSI9"/>
<dbReference type="GO" id="GO:0003984">
    <property type="term" value="F:acetolactate synthase activity"/>
    <property type="evidence" value="ECO:0007669"/>
    <property type="project" value="UniProtKB-UniRule"/>
</dbReference>
<dbReference type="UniPathway" id="UPA00049">
    <property type="reaction ID" value="UER00059"/>
</dbReference>
<dbReference type="Pfam" id="PF10369">
    <property type="entry name" value="ALS_ss_C"/>
    <property type="match status" value="1"/>
</dbReference>
<name>A0A6L5YSI9_9FIRM</name>
<comment type="similarity">
    <text evidence="3 8">Belongs to the acetolactate synthase small subunit family.</text>
</comment>
<dbReference type="UniPathway" id="UPA00047">
    <property type="reaction ID" value="UER00055"/>
</dbReference>
<evidence type="ECO:0000313" key="10">
    <source>
        <dbReference type="EMBL" id="MST74651.1"/>
    </source>
</evidence>
<dbReference type="InterPro" id="IPR045865">
    <property type="entry name" value="ACT-like_dom_sf"/>
</dbReference>
<dbReference type="Proteomes" id="UP000474024">
    <property type="component" value="Unassembled WGS sequence"/>
</dbReference>
<dbReference type="NCBIfam" id="NF008864">
    <property type="entry name" value="PRK11895.1"/>
    <property type="match status" value="1"/>
</dbReference>
<dbReference type="FunFam" id="3.30.70.260:FF:000001">
    <property type="entry name" value="Acetolactate synthase, small subunit"/>
    <property type="match status" value="1"/>
</dbReference>
<dbReference type="InterPro" id="IPR019455">
    <property type="entry name" value="Acetolactate_synth_ssu_C"/>
</dbReference>
<keyword evidence="11" id="KW-1185">Reference proteome</keyword>
<comment type="pathway">
    <text evidence="1 8">Amino-acid biosynthesis; L-isoleucine biosynthesis; L-isoleucine from 2-oxobutanoate: step 1/4.</text>
</comment>
<evidence type="ECO:0000256" key="8">
    <source>
        <dbReference type="RuleBase" id="RU368092"/>
    </source>
</evidence>
<accession>A0A6L5YSI9</accession>
<comment type="pathway">
    <text evidence="2 8">Amino-acid biosynthesis; L-valine biosynthesis; L-valine from pyruvate: step 1/4.</text>
</comment>
<evidence type="ECO:0000256" key="6">
    <source>
        <dbReference type="ARBA" id="ARBA00023304"/>
    </source>
</evidence>
<keyword evidence="5 8" id="KW-0028">Amino-acid biosynthesis</keyword>
<dbReference type="InterPro" id="IPR002912">
    <property type="entry name" value="ACT_dom"/>
</dbReference>
<dbReference type="InterPro" id="IPR004789">
    <property type="entry name" value="Acetalactate_synth_ssu"/>
</dbReference>
<evidence type="ECO:0000256" key="1">
    <source>
        <dbReference type="ARBA" id="ARBA00004974"/>
    </source>
</evidence>
<evidence type="ECO:0000256" key="4">
    <source>
        <dbReference type="ARBA" id="ARBA00011744"/>
    </source>
</evidence>
<dbReference type="InterPro" id="IPR039557">
    <property type="entry name" value="AHAS_ACT"/>
</dbReference>
<keyword evidence="8 10" id="KW-0808">Transferase</keyword>
<dbReference type="RefSeq" id="WP_154429693.1">
    <property type="nucleotide sequence ID" value="NZ_VUNI01000008.1"/>
</dbReference>
<organism evidence="10 11">
    <name type="scientific">Roseburia porci</name>
    <dbReference type="NCBI Taxonomy" id="2605790"/>
    <lineage>
        <taxon>Bacteria</taxon>
        <taxon>Bacillati</taxon>
        <taxon>Bacillota</taxon>
        <taxon>Clostridia</taxon>
        <taxon>Lachnospirales</taxon>
        <taxon>Lachnospiraceae</taxon>
        <taxon>Roseburia</taxon>
    </lineage>
</organism>
<evidence type="ECO:0000259" key="9">
    <source>
        <dbReference type="PROSITE" id="PS51671"/>
    </source>
</evidence>
<reference evidence="10 11" key="1">
    <citation type="submission" date="2019-08" db="EMBL/GenBank/DDBJ databases">
        <title>In-depth cultivation of the pig gut microbiome towards novel bacterial diversity and tailored functional studies.</title>
        <authorList>
            <person name="Wylensek D."/>
            <person name="Hitch T.C.A."/>
            <person name="Clavel T."/>
        </authorList>
    </citation>
    <scope>NUCLEOTIDE SEQUENCE [LARGE SCALE GENOMIC DNA]</scope>
    <source>
        <strain evidence="10 11">MUC/MUC-530-WT-4D</strain>
    </source>
</reference>
<evidence type="ECO:0000256" key="3">
    <source>
        <dbReference type="ARBA" id="ARBA00006341"/>
    </source>
</evidence>
<keyword evidence="6 8" id="KW-0100">Branched-chain amino acid biosynthesis</keyword>
<proteinExistence type="inferred from homology"/>
<dbReference type="Gene3D" id="3.30.70.260">
    <property type="match status" value="1"/>
</dbReference>
<dbReference type="NCBIfam" id="TIGR00119">
    <property type="entry name" value="acolac_sm"/>
    <property type="match status" value="1"/>
</dbReference>
<dbReference type="PANTHER" id="PTHR30239">
    <property type="entry name" value="ACETOLACTATE SYNTHASE SMALL SUBUNIT"/>
    <property type="match status" value="1"/>
</dbReference>
<dbReference type="InterPro" id="IPR054480">
    <property type="entry name" value="AHAS_small-like_ACT"/>
</dbReference>
<dbReference type="PROSITE" id="PS51671">
    <property type="entry name" value="ACT"/>
    <property type="match status" value="1"/>
</dbReference>
<dbReference type="Pfam" id="PF22629">
    <property type="entry name" value="ACT_AHAS_ss"/>
    <property type="match status" value="1"/>
</dbReference>
<comment type="subunit">
    <text evidence="4 8">Dimer of large and small chains.</text>
</comment>
<dbReference type="SUPFAM" id="SSF55021">
    <property type="entry name" value="ACT-like"/>
    <property type="match status" value="2"/>
</dbReference>
<protein>
    <recommendedName>
        <fullName evidence="8">Acetolactate synthase small subunit</fullName>
        <shortName evidence="8">AHAS</shortName>
        <shortName evidence="8">ALS</shortName>
        <ecNumber evidence="8">2.2.1.6</ecNumber>
    </recommendedName>
    <alternativeName>
        <fullName evidence="8">Acetohydroxy-acid synthase small subunit</fullName>
    </alternativeName>
</protein>
<evidence type="ECO:0000256" key="5">
    <source>
        <dbReference type="ARBA" id="ARBA00022605"/>
    </source>
</evidence>
<dbReference type="EC" id="2.2.1.6" evidence="8"/>
<comment type="catalytic activity">
    <reaction evidence="7 8">
        <text>2 pyruvate + H(+) = (2S)-2-acetolactate + CO2</text>
        <dbReference type="Rhea" id="RHEA:25249"/>
        <dbReference type="ChEBI" id="CHEBI:15361"/>
        <dbReference type="ChEBI" id="CHEBI:15378"/>
        <dbReference type="ChEBI" id="CHEBI:16526"/>
        <dbReference type="ChEBI" id="CHEBI:58476"/>
        <dbReference type="EC" id="2.2.1.6"/>
    </reaction>
</comment>
<evidence type="ECO:0000256" key="2">
    <source>
        <dbReference type="ARBA" id="ARBA00005025"/>
    </source>
</evidence>
<dbReference type="GO" id="GO:0009097">
    <property type="term" value="P:isoleucine biosynthetic process"/>
    <property type="evidence" value="ECO:0007669"/>
    <property type="project" value="UniProtKB-UniRule"/>
</dbReference>
<gene>
    <name evidence="10" type="primary">ilvN</name>
    <name evidence="10" type="ORF">FYJ75_06300</name>
</gene>
<dbReference type="PANTHER" id="PTHR30239:SF0">
    <property type="entry name" value="ACETOLACTATE SYNTHASE SMALL SUBUNIT 1, CHLOROPLASTIC"/>
    <property type="match status" value="1"/>
</dbReference>
<evidence type="ECO:0000256" key="7">
    <source>
        <dbReference type="ARBA" id="ARBA00048670"/>
    </source>
</evidence>
<evidence type="ECO:0000313" key="11">
    <source>
        <dbReference type="Proteomes" id="UP000474024"/>
    </source>
</evidence>
<comment type="function">
    <text evidence="8">Catalyzes the conversion of 2 pyruvate molecules into acetolactate in the first common step of the biosynthetic pathway of the branched-amino acids such as leucine, isoleucine, and valine.</text>
</comment>
<sequence>MKNRWIALYVENEVGVLAKVSGLFSGKSYNLQSLTVGTTEDETISRMTICVTSDDITFEQIKKQLNRMVEVIKVMDLTDVPLHMKEILFAKVLDVNAAEKEEVFQIAQVFKVDVVDIGKDSVLLECKLTARRNDDLIALLKSKFHRIEVVRGGAVAIESISTGCR</sequence>
<dbReference type="InterPro" id="IPR027271">
    <property type="entry name" value="Acetolactate_synth/TF_NikR_C"/>
</dbReference>